<dbReference type="Pfam" id="PF16326">
    <property type="entry name" value="ABC_tran_CTD"/>
    <property type="match status" value="1"/>
</dbReference>
<dbReference type="InterPro" id="IPR027417">
    <property type="entry name" value="P-loop_NTPase"/>
</dbReference>
<accession>A0ABP7DVN3</accession>
<protein>
    <submittedName>
        <fullName evidence="5">ABC-F family ATP-binding cassette domain-containing protein</fullName>
    </submittedName>
</protein>
<feature type="domain" description="ABC transporter" evidence="4">
    <location>
        <begin position="2"/>
        <end position="222"/>
    </location>
</feature>
<feature type="region of interest" description="Disordered" evidence="3">
    <location>
        <begin position="503"/>
        <end position="535"/>
    </location>
</feature>
<gene>
    <name evidence="5" type="ORF">GCM10022204_30060</name>
</gene>
<dbReference type="GO" id="GO:0005524">
    <property type="term" value="F:ATP binding"/>
    <property type="evidence" value="ECO:0007669"/>
    <property type="project" value="UniProtKB-KW"/>
</dbReference>
<dbReference type="Proteomes" id="UP001500051">
    <property type="component" value="Unassembled WGS sequence"/>
</dbReference>
<evidence type="ECO:0000313" key="6">
    <source>
        <dbReference type="Proteomes" id="UP001500051"/>
    </source>
</evidence>
<evidence type="ECO:0000259" key="4">
    <source>
        <dbReference type="PROSITE" id="PS50893"/>
    </source>
</evidence>
<dbReference type="SUPFAM" id="SSF52540">
    <property type="entry name" value="P-loop containing nucleoside triphosphate hydrolases"/>
    <property type="match status" value="2"/>
</dbReference>
<dbReference type="EMBL" id="BAAAYX010000013">
    <property type="protein sequence ID" value="GAA3709732.1"/>
    <property type="molecule type" value="Genomic_DNA"/>
</dbReference>
<dbReference type="PROSITE" id="PS50893">
    <property type="entry name" value="ABC_TRANSPORTER_2"/>
    <property type="match status" value="2"/>
</dbReference>
<sequence length="599" mass="64985">MVNVVNAERVSVQYGTRLVLDEVSLGVAASDVIGVVGRNGSGKTTLLRVLNGIDEPDSGRVVRTASASIGYLHQADDFAPEATVRDVIVHGEADHVWAADSWTRALVEHLLGAVDLDSPVGQLSGGERRRTALVALMLGGHDLLVLDEPTNHLDVEAVDWLAKHLRTLQDRGTAMLVVSHDRWFLDAVCSRVWEVHDGVVDAYDGGYAAYVLARAERSRQASQLATRRKNLLRKELAWLRRGAPARTSKPKFRIDAATVLIEDEPPPRDRLELERFSVTRLGKDVFDLTDVTVSIPGRTLISDLSWSIGPGDRIGLIGINGAGKTTLLRLLTGDLAPDSGRVKRGRTIDIGHLSQAMGELPAGERVLDLVSRERRVTQVASGKEVTATSLLEDFGFTGERLTTRVGDLSGGERRRLQLLRLLIGEPNVLLLDEPTNDLDIDTLTVVEDYLDSWPGTLIVVSHDRYFLERVCDVTYALLGDGSCVLLPGGVDQYLDIRHAAERTGSGPGTVSTGGQGTAVAASATDGPSPAETRQARKDLARIESQLAKLDRRVKKLHEQMAETASDYGKLAELQQQLTAATTEQAGLEDAWLASAETLD</sequence>
<reference evidence="6" key="1">
    <citation type="journal article" date="2019" name="Int. J. Syst. Evol. Microbiol.">
        <title>The Global Catalogue of Microorganisms (GCM) 10K type strain sequencing project: providing services to taxonomists for standard genome sequencing and annotation.</title>
        <authorList>
            <consortium name="The Broad Institute Genomics Platform"/>
            <consortium name="The Broad Institute Genome Sequencing Center for Infectious Disease"/>
            <person name="Wu L."/>
            <person name="Ma J."/>
        </authorList>
    </citation>
    <scope>NUCLEOTIDE SEQUENCE [LARGE SCALE GENOMIC DNA]</scope>
    <source>
        <strain evidence="6">JCM 16548</strain>
    </source>
</reference>
<keyword evidence="6" id="KW-1185">Reference proteome</keyword>
<keyword evidence="2 5" id="KW-0067">ATP-binding</keyword>
<evidence type="ECO:0000313" key="5">
    <source>
        <dbReference type="EMBL" id="GAA3709732.1"/>
    </source>
</evidence>
<dbReference type="InterPro" id="IPR003593">
    <property type="entry name" value="AAA+_ATPase"/>
</dbReference>
<dbReference type="InterPro" id="IPR051309">
    <property type="entry name" value="ABCF_ATPase"/>
</dbReference>
<evidence type="ECO:0000256" key="2">
    <source>
        <dbReference type="ARBA" id="ARBA00022840"/>
    </source>
</evidence>
<comment type="caution">
    <text evidence="5">The sequence shown here is derived from an EMBL/GenBank/DDBJ whole genome shotgun (WGS) entry which is preliminary data.</text>
</comment>
<proteinExistence type="predicted"/>
<dbReference type="SMART" id="SM00382">
    <property type="entry name" value="AAA"/>
    <property type="match status" value="2"/>
</dbReference>
<dbReference type="PANTHER" id="PTHR42855:SF1">
    <property type="entry name" value="ABC TRANSPORTER DOMAIN-CONTAINING PROTEIN"/>
    <property type="match status" value="1"/>
</dbReference>
<organism evidence="5 6">
    <name type="scientific">Microlunatus aurantiacus</name>
    <dbReference type="NCBI Taxonomy" id="446786"/>
    <lineage>
        <taxon>Bacteria</taxon>
        <taxon>Bacillati</taxon>
        <taxon>Actinomycetota</taxon>
        <taxon>Actinomycetes</taxon>
        <taxon>Propionibacteriales</taxon>
        <taxon>Propionibacteriaceae</taxon>
        <taxon>Microlunatus</taxon>
    </lineage>
</organism>
<dbReference type="RefSeq" id="WP_344813203.1">
    <property type="nucleotide sequence ID" value="NZ_BAAAYX010000013.1"/>
</dbReference>
<dbReference type="InterPro" id="IPR017871">
    <property type="entry name" value="ABC_transporter-like_CS"/>
</dbReference>
<dbReference type="InterPro" id="IPR032524">
    <property type="entry name" value="ABC_tran_C"/>
</dbReference>
<feature type="compositionally biased region" description="Gly residues" evidence="3">
    <location>
        <begin position="505"/>
        <end position="516"/>
    </location>
</feature>
<dbReference type="Pfam" id="PF00005">
    <property type="entry name" value="ABC_tran"/>
    <property type="match status" value="2"/>
</dbReference>
<feature type="domain" description="ABC transporter" evidence="4">
    <location>
        <begin position="286"/>
        <end position="512"/>
    </location>
</feature>
<evidence type="ECO:0000256" key="1">
    <source>
        <dbReference type="ARBA" id="ARBA00022741"/>
    </source>
</evidence>
<name>A0ABP7DVN3_9ACTN</name>
<dbReference type="InterPro" id="IPR003439">
    <property type="entry name" value="ABC_transporter-like_ATP-bd"/>
</dbReference>
<dbReference type="PANTHER" id="PTHR42855">
    <property type="entry name" value="ABC TRANSPORTER ATP-BINDING SUBUNIT"/>
    <property type="match status" value="1"/>
</dbReference>
<dbReference type="CDD" id="cd03221">
    <property type="entry name" value="ABCF_EF-3"/>
    <property type="match status" value="2"/>
</dbReference>
<dbReference type="Gene3D" id="3.40.50.300">
    <property type="entry name" value="P-loop containing nucleotide triphosphate hydrolases"/>
    <property type="match status" value="2"/>
</dbReference>
<evidence type="ECO:0000256" key="3">
    <source>
        <dbReference type="SAM" id="MobiDB-lite"/>
    </source>
</evidence>
<dbReference type="PROSITE" id="PS00211">
    <property type="entry name" value="ABC_TRANSPORTER_1"/>
    <property type="match status" value="1"/>
</dbReference>
<keyword evidence="1" id="KW-0547">Nucleotide-binding</keyword>